<dbReference type="Proteomes" id="UP000198852">
    <property type="component" value="Unassembled WGS sequence"/>
</dbReference>
<keyword evidence="5 8" id="KW-0812">Transmembrane</keyword>
<evidence type="ECO:0000256" key="4">
    <source>
        <dbReference type="ARBA" id="ARBA00022475"/>
    </source>
</evidence>
<feature type="transmembrane region" description="Helical" evidence="8">
    <location>
        <begin position="301"/>
        <end position="324"/>
    </location>
</feature>
<feature type="transmembrane region" description="Helical" evidence="8">
    <location>
        <begin position="360"/>
        <end position="386"/>
    </location>
</feature>
<dbReference type="InterPro" id="IPR011701">
    <property type="entry name" value="MFS"/>
</dbReference>
<feature type="transmembrane region" description="Helical" evidence="8">
    <location>
        <begin position="169"/>
        <end position="190"/>
    </location>
</feature>
<feature type="transmembrane region" description="Helical" evidence="8">
    <location>
        <begin position="112"/>
        <end position="130"/>
    </location>
</feature>
<evidence type="ECO:0000256" key="1">
    <source>
        <dbReference type="ARBA" id="ARBA00004651"/>
    </source>
</evidence>
<evidence type="ECO:0000256" key="2">
    <source>
        <dbReference type="ARBA" id="ARBA00008537"/>
    </source>
</evidence>
<feature type="transmembrane region" description="Helical" evidence="8">
    <location>
        <begin position="275"/>
        <end position="295"/>
    </location>
</feature>
<evidence type="ECO:0000256" key="7">
    <source>
        <dbReference type="ARBA" id="ARBA00023136"/>
    </source>
</evidence>
<dbReference type="EMBL" id="FOZX01000008">
    <property type="protein sequence ID" value="SFS94151.1"/>
    <property type="molecule type" value="Genomic_DNA"/>
</dbReference>
<dbReference type="NCBIfam" id="TIGR00711">
    <property type="entry name" value="efflux_EmrB"/>
    <property type="match status" value="1"/>
</dbReference>
<dbReference type="PANTHER" id="PTHR42718:SF9">
    <property type="entry name" value="MAJOR FACILITATOR SUPERFAMILY MULTIDRUG TRANSPORTER MFSC"/>
    <property type="match status" value="1"/>
</dbReference>
<feature type="domain" description="Major facilitator superfamily (MFS) profile" evidence="9">
    <location>
        <begin position="17"/>
        <end position="473"/>
    </location>
</feature>
<evidence type="ECO:0000313" key="11">
    <source>
        <dbReference type="Proteomes" id="UP000198852"/>
    </source>
</evidence>
<protein>
    <submittedName>
        <fullName evidence="10">Drug resistance transporter, EmrB/QacA subfamily</fullName>
    </submittedName>
</protein>
<reference evidence="11" key="1">
    <citation type="submission" date="2016-10" db="EMBL/GenBank/DDBJ databases">
        <authorList>
            <person name="Varghese N."/>
            <person name="Submissions S."/>
        </authorList>
    </citation>
    <scope>NUCLEOTIDE SEQUENCE [LARGE SCALE GENOMIC DNA]</scope>
    <source>
        <strain evidence="11">DSM 44771</strain>
    </source>
</reference>
<dbReference type="Pfam" id="PF07690">
    <property type="entry name" value="MFS_1"/>
    <property type="match status" value="1"/>
</dbReference>
<dbReference type="PROSITE" id="PS50850">
    <property type="entry name" value="MFS"/>
    <property type="match status" value="1"/>
</dbReference>
<dbReference type="GO" id="GO:0022857">
    <property type="term" value="F:transmembrane transporter activity"/>
    <property type="evidence" value="ECO:0007669"/>
    <property type="project" value="InterPro"/>
</dbReference>
<keyword evidence="4" id="KW-1003">Cell membrane</keyword>
<evidence type="ECO:0000313" key="10">
    <source>
        <dbReference type="EMBL" id="SFS94151.1"/>
    </source>
</evidence>
<dbReference type="SUPFAM" id="SSF103473">
    <property type="entry name" value="MFS general substrate transporter"/>
    <property type="match status" value="1"/>
</dbReference>
<feature type="transmembrane region" description="Helical" evidence="8">
    <location>
        <begin position="142"/>
        <end position="163"/>
    </location>
</feature>
<feature type="transmembrane region" description="Helical" evidence="8">
    <location>
        <begin position="445"/>
        <end position="466"/>
    </location>
</feature>
<evidence type="ECO:0000256" key="5">
    <source>
        <dbReference type="ARBA" id="ARBA00022692"/>
    </source>
</evidence>
<dbReference type="InterPro" id="IPR020846">
    <property type="entry name" value="MFS_dom"/>
</dbReference>
<name>A0A1I6TY83_9PSEU</name>
<evidence type="ECO:0000256" key="6">
    <source>
        <dbReference type="ARBA" id="ARBA00022989"/>
    </source>
</evidence>
<dbReference type="InterPro" id="IPR036259">
    <property type="entry name" value="MFS_trans_sf"/>
</dbReference>
<dbReference type="PRINTS" id="PR01036">
    <property type="entry name" value="TCRTETB"/>
</dbReference>
<feature type="transmembrane region" description="Helical" evidence="8">
    <location>
        <begin position="407"/>
        <end position="425"/>
    </location>
</feature>
<proteinExistence type="inferred from homology"/>
<feature type="transmembrane region" description="Helical" evidence="8">
    <location>
        <begin position="336"/>
        <end position="354"/>
    </location>
</feature>
<feature type="transmembrane region" description="Helical" evidence="8">
    <location>
        <begin position="86"/>
        <end position="106"/>
    </location>
</feature>
<evidence type="ECO:0000256" key="8">
    <source>
        <dbReference type="SAM" id="Phobius"/>
    </source>
</evidence>
<dbReference type="PANTHER" id="PTHR42718">
    <property type="entry name" value="MAJOR FACILITATOR SUPERFAMILY MULTIDRUG TRANSPORTER MFSC"/>
    <property type="match status" value="1"/>
</dbReference>
<organism evidence="10 11">
    <name type="scientific">Saccharopolyspora flava</name>
    <dbReference type="NCBI Taxonomy" id="95161"/>
    <lineage>
        <taxon>Bacteria</taxon>
        <taxon>Bacillati</taxon>
        <taxon>Actinomycetota</taxon>
        <taxon>Actinomycetes</taxon>
        <taxon>Pseudonocardiales</taxon>
        <taxon>Pseudonocardiaceae</taxon>
        <taxon>Saccharopolyspora</taxon>
    </lineage>
</organism>
<sequence>MCRRGDFVRRLEYKWLVGITFVLALIMQILDVTILNVALATLGREFRAEPAQLQWVLTGYMISLAVFIPSSGWIADRFGSKKTFQAAVVIFTLASMLCGMAVSMEMLVGSRILQGVGGGMLVPVGQAMMFRAFPAHERAKAGAVLSIPITVAPMLGPLLGGVLVEYASWRWIFFINLPVGALALLFTFLFLKEESTRDPGRFDLPGFVLAGAGLATLLVGLDQGAQLGWARPAVWLSLIAAALLIGGLVWRELAVRAPMLDLRLLGNRLFGTGNLLLLCMTGAMFGVLFLIPLYLQTLRGVSPMFAGLTLMPQALAMLATTQVVSRVYGRIGPKRLVIAGFVVQLIIGGMLQLQNLSTPLWALGLMLATQGLAMGLLMTPVQTATFAQISGPAMGMASSMFNVTRQVATALGTAVVATVLTVLMQHNQSTVDPSMPAAAAEAQLAAFHGAFLVSVAFAVLGIVLALRVRDADAAATLDRPKAAARQGEPEPSKP</sequence>
<comment type="similarity">
    <text evidence="2">Belongs to the major facilitator superfamily. EmrB family.</text>
</comment>
<keyword evidence="6 8" id="KW-1133">Transmembrane helix</keyword>
<gene>
    <name evidence="10" type="ORF">SAMN05660874_04412</name>
</gene>
<feature type="transmembrane region" description="Helical" evidence="8">
    <location>
        <begin position="55"/>
        <end position="74"/>
    </location>
</feature>
<dbReference type="STRING" id="95161.SAMN05660874_04412"/>
<dbReference type="GO" id="GO:0005886">
    <property type="term" value="C:plasma membrane"/>
    <property type="evidence" value="ECO:0007669"/>
    <property type="project" value="UniProtKB-SubCell"/>
</dbReference>
<evidence type="ECO:0000259" key="9">
    <source>
        <dbReference type="PROSITE" id="PS50850"/>
    </source>
</evidence>
<dbReference type="CDD" id="cd17503">
    <property type="entry name" value="MFS_LmrB_MDR_like"/>
    <property type="match status" value="1"/>
</dbReference>
<feature type="transmembrane region" description="Helical" evidence="8">
    <location>
        <begin position="202"/>
        <end position="221"/>
    </location>
</feature>
<keyword evidence="11" id="KW-1185">Reference proteome</keyword>
<keyword evidence="3" id="KW-0813">Transport</keyword>
<keyword evidence="7 8" id="KW-0472">Membrane</keyword>
<feature type="transmembrane region" description="Helical" evidence="8">
    <location>
        <begin position="233"/>
        <end position="254"/>
    </location>
</feature>
<dbReference type="Gene3D" id="1.20.1250.20">
    <property type="entry name" value="MFS general substrate transporter like domains"/>
    <property type="match status" value="1"/>
</dbReference>
<comment type="subcellular location">
    <subcellularLocation>
        <location evidence="1">Cell membrane</location>
        <topology evidence="1">Multi-pass membrane protein</topology>
    </subcellularLocation>
</comment>
<feature type="transmembrane region" description="Helical" evidence="8">
    <location>
        <begin position="12"/>
        <end position="35"/>
    </location>
</feature>
<dbReference type="InterPro" id="IPR004638">
    <property type="entry name" value="EmrB-like"/>
</dbReference>
<dbReference type="AlphaFoldDB" id="A0A1I6TY83"/>
<accession>A0A1I6TY83</accession>
<evidence type="ECO:0000256" key="3">
    <source>
        <dbReference type="ARBA" id="ARBA00022448"/>
    </source>
</evidence>
<dbReference type="Gene3D" id="1.20.1720.10">
    <property type="entry name" value="Multidrug resistance protein D"/>
    <property type="match status" value="1"/>
</dbReference>